<protein>
    <submittedName>
        <fullName evidence="1">Uncharacterized protein</fullName>
    </submittedName>
</protein>
<evidence type="ECO:0000313" key="2">
    <source>
        <dbReference type="Proteomes" id="UP000250831"/>
    </source>
</evidence>
<dbReference type="AlphaFoldDB" id="A0A363NUR9"/>
<sequence length="69" mass="7858">MQFRVSVCLNVGEYKIEIFQPREEEGFEGNGYDWSSLANVFLEEQIPELIIKAYIEVIGQAAGEIIDFA</sequence>
<dbReference type="Proteomes" id="UP000250831">
    <property type="component" value="Unassembled WGS sequence"/>
</dbReference>
<organism evidence="1 2">
    <name type="scientific">Sphingobacterium athyrii</name>
    <dbReference type="NCBI Taxonomy" id="2152717"/>
    <lineage>
        <taxon>Bacteria</taxon>
        <taxon>Pseudomonadati</taxon>
        <taxon>Bacteroidota</taxon>
        <taxon>Sphingobacteriia</taxon>
        <taxon>Sphingobacteriales</taxon>
        <taxon>Sphingobacteriaceae</taxon>
        <taxon>Sphingobacterium</taxon>
    </lineage>
</organism>
<evidence type="ECO:0000313" key="1">
    <source>
        <dbReference type="EMBL" id="PUV24565.1"/>
    </source>
</evidence>
<accession>A0A363NUR9</accession>
<dbReference type="OrthoDB" id="8657476at2"/>
<dbReference type="InterPro" id="IPR028956">
    <property type="entry name" value="Imm51"/>
</dbReference>
<reference evidence="1 2" key="1">
    <citation type="submission" date="2018-04" db="EMBL/GenBank/DDBJ databases">
        <title>Sphingobacterium sp. M46 Genome.</title>
        <authorList>
            <person name="Cheng J."/>
            <person name="Li Y."/>
        </authorList>
    </citation>
    <scope>NUCLEOTIDE SEQUENCE [LARGE SCALE GENOMIC DNA]</scope>
    <source>
        <strain evidence="1 2">M46</strain>
    </source>
</reference>
<comment type="caution">
    <text evidence="1">The sequence shown here is derived from an EMBL/GenBank/DDBJ whole genome shotgun (WGS) entry which is preliminary data.</text>
</comment>
<proteinExistence type="predicted"/>
<keyword evidence="2" id="KW-1185">Reference proteome</keyword>
<dbReference type="EMBL" id="QCXX01000003">
    <property type="protein sequence ID" value="PUV24565.1"/>
    <property type="molecule type" value="Genomic_DNA"/>
</dbReference>
<dbReference type="RefSeq" id="WP_108634493.1">
    <property type="nucleotide sequence ID" value="NZ_QCXX01000003.1"/>
</dbReference>
<dbReference type="Pfam" id="PF15595">
    <property type="entry name" value="Imm51"/>
    <property type="match status" value="1"/>
</dbReference>
<name>A0A363NUR9_9SPHI</name>
<gene>
    <name evidence="1" type="ORF">DCO56_14585</name>
</gene>